<evidence type="ECO:0000259" key="7">
    <source>
        <dbReference type="PROSITE" id="PS51205"/>
    </source>
</evidence>
<evidence type="ECO:0000313" key="9">
    <source>
        <dbReference type="Proteomes" id="UP000536275"/>
    </source>
</evidence>
<dbReference type="PROSITE" id="PS51205">
    <property type="entry name" value="VPS9"/>
    <property type="match status" value="1"/>
</dbReference>
<feature type="repeat" description="TPR" evidence="5">
    <location>
        <begin position="1365"/>
        <end position="1398"/>
    </location>
</feature>
<dbReference type="InterPro" id="IPR032374">
    <property type="entry name" value="SGTA_dimer"/>
</dbReference>
<dbReference type="PROSITE" id="PS50005">
    <property type="entry name" value="TPR"/>
    <property type="match status" value="3"/>
</dbReference>
<dbReference type="Pfam" id="PF13181">
    <property type="entry name" value="TPR_8"/>
    <property type="match status" value="2"/>
</dbReference>
<dbReference type="Gene3D" id="1.20.1050.80">
    <property type="entry name" value="VPS9 domain"/>
    <property type="match status" value="1"/>
</dbReference>
<sequence length="1541" mass="176577">MTSTNKSISHLPILHNPFLNCLFNNPQYFKSPLKGVVDELQSNHTNFTILVPPAHVLNEYYDPTTESSNSKTLLKELCYNNEDFIRSHIINTASPVSSTITPISKEQSVIYNTLNNKQILIKNRIIYTGKGFRRSLKLKTLSIQYFSSFCDYFPKRSKFMIIYIESTLFGGIPPRKMLPPLPEVRETNKTDKDIDSVTFEKLLRSFPLLSKAVSDKFYRLFHHNNYQFRVLRYKNRKKLSHIKLEFQKILQEAFSIISDSVNVDNPNSEQTYNLINHIISMYPRIDLNKLVHEYVELNLYDVLWSQLIFQFNCPNDDKEAYDPEAILILTKEKYEKLSCLSLNQLDIPVNKPWLMNELHERISLGVQEFEKLADSSIMNSAAKTQVVYSTFRILTQRKNGNIDPVINADTLIGLLIMVMIHSKIENIEAHIYYIKHFNSIDNTNDGQFNYIMSNLDAVLFHFSKKESGYLDLIENSKKNYEIWNAIKNNDLEKVESIIELVNNEYPETELPENHFLKSKNINGESCLMFAIKTKRYEIYDCLINSNPNWIPIDSILFEKNVMTNQNLLMCALIEETDYKIIDDLVDIILNNATLEEQTMYFNMTDISGRSVGHYLFHNYKLISKIGHLIDWEKKDNNSHTPLFSLCRCYDHPEYVELIRAGFNCVYKKYGETGVDYDKHVDKSGNTLLHVLLKGIPESKMLSNSNNLVNVNQLNQRCLSPLMVYVKYNRLENLKEILHDSRLDFLGEDFKNYYNVFDYLSFSALKSTKSENFQNIENAVFNYYLQNYFPRHATENVAALNAKYDGGKKDWLIFFKNGDGFCNYKSLRNIKQILYLIKLKQPLSTFPSEESFWKNYGFGISTSPMFHKVRINRLIDDFNLLFEGLTFQESINQSEFFKTFLTEYTKETSIFESKQRIGEQLDFDKQSLGEVTYKLNQIQEIEYFLEYSLNNFQKYAYLFARLAKLVCIGDSKQVDCRNVLDTIMYRFNKTTVFDDIFTYPEVNNQAGTLGVAREYFYWIQMHGDELLHSIQKLVSDINSWKQMYYSICHINSELKLMEPHNTVSQESQDNYNGQELLSRRDSSLSINPIPEEELEDDNLGFLSNFVGTSKKARYKKLVVEKSEIVKNIMKLNLEIKWSHELIAAEISDFLKFRTEFLRFGIKRYISEEIKSLKQRSTELSKQHVSKTLFPTSTNPYFSMSSTITNKDIALSIIDFLKQSVAKKEVAEDYAESMDVAIDCIADAFEVNKEDDSKTLKDVFHGKSLSELLKSSVSFSSTSEKSESVPAEKEVDANTKAKADELKVQGNRAMALKDYPEAIAKYTEAIGLDPSNVVYLSNRAAAHSSSQKHDKAVEDAEKAIKLDPNFSKAYSRLGLAKYALGDAKGAMEAYKKGLEVEGETKSDAMRKGYETAKKRVEEELENSISTTDKSGESSGSSESATGAGAGAGAGAGGLPDMSSFLGGGGGMPNLAEMMNNPQIMQAAQEMMSNPAAMQNLFSNPAVKQMAQQMGLGGENGPDLSNIMNNPMFNQFMGGRENQGDKPE</sequence>
<dbReference type="Pfam" id="PF16546">
    <property type="entry name" value="SGTA_dimer"/>
    <property type="match status" value="1"/>
</dbReference>
<reference evidence="8 9" key="1">
    <citation type="submission" date="2020-03" db="EMBL/GenBank/DDBJ databases">
        <title>FDA dAtabase for Regulatory Grade micrObial Sequences (FDA-ARGOS): Supporting development and validation of Infectious Disease Dx tests.</title>
        <authorList>
            <person name="Campos J."/>
            <person name="Goldberg B."/>
            <person name="Tallon L."/>
            <person name="Sadzewicz L."/>
            <person name="Vavikolanu K."/>
            <person name="Mehta A."/>
            <person name="Aluvathingal J."/>
            <person name="Nadendla S."/>
            <person name="Nandy P."/>
            <person name="Geyer C."/>
            <person name="Yan Y."/>
            <person name="Sichtig H."/>
        </authorList>
    </citation>
    <scope>NUCLEOTIDE SEQUENCE [LARGE SCALE GENOMIC DNA]</scope>
    <source>
        <strain evidence="8 9">FDAARGOS_656</strain>
    </source>
</reference>
<dbReference type="GO" id="GO:0005886">
    <property type="term" value="C:plasma membrane"/>
    <property type="evidence" value="ECO:0007669"/>
    <property type="project" value="TreeGrafter"/>
</dbReference>
<comment type="similarity">
    <text evidence="2">Belongs to the SGT family.</text>
</comment>
<dbReference type="Gene3D" id="1.25.40.10">
    <property type="entry name" value="Tetratricopeptide repeat domain"/>
    <property type="match status" value="1"/>
</dbReference>
<dbReference type="EMBL" id="JABWAD010000059">
    <property type="protein sequence ID" value="KAF6065105.1"/>
    <property type="molecule type" value="Genomic_DNA"/>
</dbReference>
<dbReference type="FunFam" id="1.20.5.420:FF:000005">
    <property type="entry name" value="Hsc70 cochaperone (SGT), putative"/>
    <property type="match status" value="1"/>
</dbReference>
<evidence type="ECO:0000256" key="2">
    <source>
        <dbReference type="ARBA" id="ARBA00008175"/>
    </source>
</evidence>
<dbReference type="InterPro" id="IPR036770">
    <property type="entry name" value="Ankyrin_rpt-contain_sf"/>
</dbReference>
<evidence type="ECO:0000256" key="4">
    <source>
        <dbReference type="ARBA" id="ARBA00022803"/>
    </source>
</evidence>
<evidence type="ECO:0000256" key="5">
    <source>
        <dbReference type="PROSITE-ProRule" id="PRU00339"/>
    </source>
</evidence>
<dbReference type="Gene3D" id="1.25.40.20">
    <property type="entry name" value="Ankyrin repeat-containing domain"/>
    <property type="match status" value="1"/>
</dbReference>
<dbReference type="Pfam" id="PF02204">
    <property type="entry name" value="VPS9"/>
    <property type="match status" value="1"/>
</dbReference>
<dbReference type="FunFam" id="1.25.40.10:FF:000207">
    <property type="entry name" value="Small glutamine-rich tetratricopeptide repeat-containing protein"/>
    <property type="match status" value="1"/>
</dbReference>
<organism evidence="8 9">
    <name type="scientific">Candida albicans</name>
    <name type="common">Yeast</name>
    <dbReference type="NCBI Taxonomy" id="5476"/>
    <lineage>
        <taxon>Eukaryota</taxon>
        <taxon>Fungi</taxon>
        <taxon>Dikarya</taxon>
        <taxon>Ascomycota</taxon>
        <taxon>Saccharomycotina</taxon>
        <taxon>Pichiomycetes</taxon>
        <taxon>Debaryomycetaceae</taxon>
        <taxon>Candida/Lodderomyces clade</taxon>
        <taxon>Candida</taxon>
    </lineage>
</organism>
<dbReference type="FunFam" id="1.10.260.100:FF:000011">
    <property type="entry name" value="TPR Domain containing protein"/>
    <property type="match status" value="1"/>
</dbReference>
<dbReference type="InterPro" id="IPR011990">
    <property type="entry name" value="TPR-like_helical_dom_sf"/>
</dbReference>
<gene>
    <name evidence="8" type="ORF">FOB64_004875</name>
</gene>
<dbReference type="Gene3D" id="1.10.260.100">
    <property type="match status" value="1"/>
</dbReference>
<dbReference type="PANTHER" id="PTHR24170:SF1">
    <property type="entry name" value="DOMAIN PROTEIN, PUTATIVE (AFU_ORTHOLOGUE AFUA_1G09870)-RELATED"/>
    <property type="match status" value="1"/>
</dbReference>
<dbReference type="GO" id="GO:0005769">
    <property type="term" value="C:early endosome"/>
    <property type="evidence" value="ECO:0007669"/>
    <property type="project" value="TreeGrafter"/>
</dbReference>
<dbReference type="GO" id="GO:0005770">
    <property type="term" value="C:late endosome"/>
    <property type="evidence" value="ECO:0007669"/>
    <property type="project" value="TreeGrafter"/>
</dbReference>
<comment type="similarity">
    <text evidence="1">Belongs to the UPF0507 family.</text>
</comment>
<keyword evidence="3" id="KW-0677">Repeat</keyword>
<dbReference type="InterPro" id="IPR019734">
    <property type="entry name" value="TPR_rpt"/>
</dbReference>
<feature type="repeat" description="TPR" evidence="5">
    <location>
        <begin position="1331"/>
        <end position="1364"/>
    </location>
</feature>
<dbReference type="InterPro" id="IPR037191">
    <property type="entry name" value="VPS9_dom_sf"/>
</dbReference>
<dbReference type="InterPro" id="IPR051248">
    <property type="entry name" value="UPF0507/Ank_repeat_27"/>
</dbReference>
<feature type="region of interest" description="Disordered" evidence="6">
    <location>
        <begin position="1414"/>
        <end position="1448"/>
    </location>
</feature>
<dbReference type="GO" id="GO:0097422">
    <property type="term" value="C:tubular endosome"/>
    <property type="evidence" value="ECO:0007669"/>
    <property type="project" value="TreeGrafter"/>
</dbReference>
<evidence type="ECO:0000256" key="3">
    <source>
        <dbReference type="ARBA" id="ARBA00022737"/>
    </source>
</evidence>
<dbReference type="GO" id="GO:0005085">
    <property type="term" value="F:guanyl-nucleotide exchange factor activity"/>
    <property type="evidence" value="ECO:0007669"/>
    <property type="project" value="TreeGrafter"/>
</dbReference>
<dbReference type="GO" id="GO:0000149">
    <property type="term" value="F:SNARE binding"/>
    <property type="evidence" value="ECO:0007669"/>
    <property type="project" value="TreeGrafter"/>
</dbReference>
<keyword evidence="4 5" id="KW-0802">TPR repeat</keyword>
<dbReference type="SMART" id="SM00028">
    <property type="entry name" value="TPR"/>
    <property type="match status" value="3"/>
</dbReference>
<dbReference type="PANTHER" id="PTHR24170">
    <property type="entry name" value="ANKYRIN REPEAT DOMAIN-CONTAINING PROTEIN 27"/>
    <property type="match status" value="1"/>
</dbReference>
<dbReference type="SUPFAM" id="SSF48403">
    <property type="entry name" value="Ankyrin repeat"/>
    <property type="match status" value="1"/>
</dbReference>
<dbReference type="GO" id="GO:0045022">
    <property type="term" value="P:early endosome to late endosome transport"/>
    <property type="evidence" value="ECO:0007669"/>
    <property type="project" value="TreeGrafter"/>
</dbReference>
<dbReference type="Proteomes" id="UP000536275">
    <property type="component" value="Unassembled WGS sequence"/>
</dbReference>
<dbReference type="SUPFAM" id="SSF48452">
    <property type="entry name" value="TPR-like"/>
    <property type="match status" value="1"/>
</dbReference>
<evidence type="ECO:0000256" key="1">
    <source>
        <dbReference type="ARBA" id="ARBA00007428"/>
    </source>
</evidence>
<dbReference type="GO" id="GO:0030133">
    <property type="term" value="C:transport vesicle"/>
    <property type="evidence" value="ECO:0007669"/>
    <property type="project" value="TreeGrafter"/>
</dbReference>
<accession>A0A8H6F1A0</accession>
<proteinExistence type="inferred from homology"/>
<dbReference type="Gene3D" id="1.20.5.420">
    <property type="entry name" value="Immunoglobulin FC, subunit C"/>
    <property type="match status" value="1"/>
</dbReference>
<protein>
    <submittedName>
        <fullName evidence="8">TPR repeat family protein</fullName>
    </submittedName>
</protein>
<name>A0A8H6F1A0_CANAX</name>
<feature type="compositionally biased region" description="Low complexity" evidence="6">
    <location>
        <begin position="1430"/>
        <end position="1440"/>
    </location>
</feature>
<dbReference type="SUPFAM" id="SSF109993">
    <property type="entry name" value="VPS9 domain"/>
    <property type="match status" value="1"/>
</dbReference>
<dbReference type="InterPro" id="IPR003123">
    <property type="entry name" value="VPS9"/>
</dbReference>
<dbReference type="GO" id="GO:0090150">
    <property type="term" value="P:establishment of protein localization to membrane"/>
    <property type="evidence" value="ECO:0007669"/>
    <property type="project" value="UniProtKB-ARBA"/>
</dbReference>
<comment type="caution">
    <text evidence="8">The sequence shown here is derived from an EMBL/GenBank/DDBJ whole genome shotgun (WGS) entry which is preliminary data.</text>
</comment>
<evidence type="ECO:0000256" key="6">
    <source>
        <dbReference type="SAM" id="MobiDB-lite"/>
    </source>
</evidence>
<feature type="domain" description="VPS9" evidence="7">
    <location>
        <begin position="321"/>
        <end position="471"/>
    </location>
</feature>
<feature type="repeat" description="TPR" evidence="5">
    <location>
        <begin position="1297"/>
        <end position="1330"/>
    </location>
</feature>
<evidence type="ECO:0000313" key="8">
    <source>
        <dbReference type="EMBL" id="KAF6065105.1"/>
    </source>
</evidence>